<organism evidence="2 3">
    <name type="scientific">Chenggangzhangella methanolivorans</name>
    <dbReference type="NCBI Taxonomy" id="1437009"/>
    <lineage>
        <taxon>Bacteria</taxon>
        <taxon>Pseudomonadati</taxon>
        <taxon>Pseudomonadota</taxon>
        <taxon>Alphaproteobacteria</taxon>
        <taxon>Hyphomicrobiales</taxon>
        <taxon>Methylopilaceae</taxon>
        <taxon>Chenggangzhangella</taxon>
    </lineage>
</organism>
<accession>A0A9E6R696</accession>
<dbReference type="KEGG" id="cmet:K6K41_19410"/>
<protein>
    <submittedName>
        <fullName evidence="2">Uncharacterized protein</fullName>
    </submittedName>
</protein>
<dbReference type="RefSeq" id="WP_261402040.1">
    <property type="nucleotide sequence ID" value="NZ_CP081869.1"/>
</dbReference>
<keyword evidence="3" id="KW-1185">Reference proteome</keyword>
<reference evidence="2" key="1">
    <citation type="submission" date="2021-08" db="EMBL/GenBank/DDBJ databases">
        <authorList>
            <person name="Zhang H."/>
            <person name="Xu M."/>
            <person name="Yu Z."/>
            <person name="Yang L."/>
            <person name="Cai Y."/>
        </authorList>
    </citation>
    <scope>NUCLEOTIDE SEQUENCE</scope>
    <source>
        <strain evidence="2">CHL1</strain>
    </source>
</reference>
<evidence type="ECO:0000313" key="2">
    <source>
        <dbReference type="EMBL" id="QZN99020.1"/>
    </source>
</evidence>
<feature type="compositionally biased region" description="Basic residues" evidence="1">
    <location>
        <begin position="29"/>
        <end position="46"/>
    </location>
</feature>
<sequence length="52" mass="5964">MRDLTVEELGHVYGAGGKGRRSDDGGRDRSRKSKKSRRSRSKKSRKSRDTRD</sequence>
<dbReference type="EMBL" id="CP081869">
    <property type="protein sequence ID" value="QZN99020.1"/>
    <property type="molecule type" value="Genomic_DNA"/>
</dbReference>
<feature type="region of interest" description="Disordered" evidence="1">
    <location>
        <begin position="1"/>
        <end position="52"/>
    </location>
</feature>
<evidence type="ECO:0000256" key="1">
    <source>
        <dbReference type="SAM" id="MobiDB-lite"/>
    </source>
</evidence>
<gene>
    <name evidence="2" type="ORF">K6K41_19410</name>
</gene>
<name>A0A9E6R696_9HYPH</name>
<evidence type="ECO:0000313" key="3">
    <source>
        <dbReference type="Proteomes" id="UP000825701"/>
    </source>
</evidence>
<dbReference type="Proteomes" id="UP000825701">
    <property type="component" value="Chromosome"/>
</dbReference>
<proteinExistence type="predicted"/>
<feature type="compositionally biased region" description="Basic and acidic residues" evidence="1">
    <location>
        <begin position="1"/>
        <end position="10"/>
    </location>
</feature>
<dbReference type="AlphaFoldDB" id="A0A9E6R696"/>